<feature type="compositionally biased region" description="Basic and acidic residues" evidence="2">
    <location>
        <begin position="777"/>
        <end position="786"/>
    </location>
</feature>
<evidence type="ECO:0000313" key="6">
    <source>
        <dbReference type="Proteomes" id="UP001165685"/>
    </source>
</evidence>
<feature type="domain" description="AMP-dependent synthetase/ligase" evidence="3">
    <location>
        <begin position="18"/>
        <end position="382"/>
    </location>
</feature>
<dbReference type="InterPro" id="IPR000873">
    <property type="entry name" value="AMP-dep_synth/lig_dom"/>
</dbReference>
<dbReference type="PANTHER" id="PTHR43767">
    <property type="entry name" value="LONG-CHAIN-FATTY-ACID--COA LIGASE"/>
    <property type="match status" value="1"/>
</dbReference>
<dbReference type="Gene3D" id="3.40.50.12780">
    <property type="entry name" value="N-terminal domain of ligase-like"/>
    <property type="match status" value="1"/>
</dbReference>
<dbReference type="SUPFAM" id="SSF56801">
    <property type="entry name" value="Acetyl-CoA synthetase-like"/>
    <property type="match status" value="1"/>
</dbReference>
<dbReference type="InterPro" id="IPR045851">
    <property type="entry name" value="AMP-bd_C_sf"/>
</dbReference>
<proteinExistence type="inferred from homology"/>
<dbReference type="CDD" id="cd17631">
    <property type="entry name" value="FACL_FadD13-like"/>
    <property type="match status" value="1"/>
</dbReference>
<dbReference type="InterPro" id="IPR029045">
    <property type="entry name" value="ClpP/crotonase-like_dom_sf"/>
</dbReference>
<evidence type="ECO:0000313" key="5">
    <source>
        <dbReference type="EMBL" id="MDA2804713.1"/>
    </source>
</evidence>
<keyword evidence="6" id="KW-1185">Reference proteome</keyword>
<dbReference type="Gene3D" id="1.10.12.10">
    <property type="entry name" value="Lyase 2-enoyl-coa Hydratase, Chain A, domain 2"/>
    <property type="match status" value="1"/>
</dbReference>
<evidence type="ECO:0000259" key="4">
    <source>
        <dbReference type="Pfam" id="PF13193"/>
    </source>
</evidence>
<dbReference type="InterPro" id="IPR050237">
    <property type="entry name" value="ATP-dep_AMP-bd_enzyme"/>
</dbReference>
<dbReference type="NCBIfam" id="NF006013">
    <property type="entry name" value="PRK08150.1"/>
    <property type="match status" value="1"/>
</dbReference>
<dbReference type="InterPro" id="IPR001753">
    <property type="entry name" value="Enoyl-CoA_hydra/iso"/>
</dbReference>
<protein>
    <submittedName>
        <fullName evidence="5">Crotonase/enoyl-CoA hydratase family protein</fullName>
    </submittedName>
</protein>
<dbReference type="Proteomes" id="UP001165685">
    <property type="component" value="Unassembled WGS sequence"/>
</dbReference>
<dbReference type="Pfam" id="PF00501">
    <property type="entry name" value="AMP-binding"/>
    <property type="match status" value="1"/>
</dbReference>
<sequence>MSARSLTPGAGLGSWPRRRARISPGAVALSQGGRALTYQELADSTDRLAAVLAGLGVRHGDRVAYLGLNDTATFETMFAAQRAGAVFVPLNHRLAAAELDYMLADSGASVLVVGPGGEEPDERLRALDSPRRELRHHLSYDELAAQAPSHAAPGAVPDTAPNEAVSNEAVSMDDPALFLYTSGTTGRPKAAVLTHANLTWNTVNQLVHLDFTSTDTGLCIAPLFHAVGLGQISFPLLLKGGTVEVVPRFDAAAVLSLIEERRATCFSCVPTMMRMMAEAPGWPGADLSSLRLVLYGGSPMPAHVAAEWRRRGVPVHQGYGMTEAAPGVSMEAALPDDAPTAGAPHFFIDTALLGQDGRPAPADGGGTGELLVRGPNVFPGYWNRPTEEAGFLTDGGTPGGPGDWFRTGDVVRAGDGVLRVVDRVKDVYISGGENVYPAEVEAVLNELPEVAAAAVVGRPDERWGEAGVAFVEAAPGAAADPAPIREHLKARLARYKLPKEVVFVEDLPRTASGKVLRHRLRARAGGAAGGPAPAAPAPALPGSLRVERRGAVAVLRLCRPGKRNALDDATVAGIGRFLSEPPDWARAAVLDAEGDHFCAGLDLSELGGTDAESGLRHSRMWHRAFAAVERGGLPVVAALKGAVIGGGLELAAAAHIRVADRTAFYALPEGQRGLFVGGGGSVRLPRLIGAHRMADLMLTGRVLDAEEGAAAGLTQYLEPEGGALERAAALAEAAAGNAPLTNFAVVEALPRIADASPEVGYLTEALMASAASSSGEAQRRMEDFLRKRSAKVQRNAQGDARTKGEDE</sequence>
<dbReference type="InterPro" id="IPR025110">
    <property type="entry name" value="AMP-bd_C"/>
</dbReference>
<dbReference type="PROSITE" id="PS00455">
    <property type="entry name" value="AMP_BINDING"/>
    <property type="match status" value="1"/>
</dbReference>
<dbReference type="InterPro" id="IPR014748">
    <property type="entry name" value="Enoyl-CoA_hydra_C"/>
</dbReference>
<dbReference type="Gene3D" id="3.90.226.10">
    <property type="entry name" value="2-enoyl-CoA Hydratase, Chain A, domain 1"/>
    <property type="match status" value="1"/>
</dbReference>
<feature type="region of interest" description="Disordered" evidence="2">
    <location>
        <begin position="771"/>
        <end position="807"/>
    </location>
</feature>
<feature type="domain" description="AMP-binding enzyme C-terminal" evidence="4">
    <location>
        <begin position="439"/>
        <end position="514"/>
    </location>
</feature>
<evidence type="ECO:0000259" key="3">
    <source>
        <dbReference type="Pfam" id="PF00501"/>
    </source>
</evidence>
<name>A0ABT4TJ40_9ACTN</name>
<dbReference type="InterPro" id="IPR020845">
    <property type="entry name" value="AMP-binding_CS"/>
</dbReference>
<dbReference type="EMBL" id="JAQFWP010000013">
    <property type="protein sequence ID" value="MDA2804713.1"/>
    <property type="molecule type" value="Genomic_DNA"/>
</dbReference>
<dbReference type="CDD" id="cd06558">
    <property type="entry name" value="crotonase-like"/>
    <property type="match status" value="1"/>
</dbReference>
<dbReference type="PANTHER" id="PTHR43767:SF1">
    <property type="entry name" value="NONRIBOSOMAL PEPTIDE SYNTHASE PES1 (EUROFUNG)-RELATED"/>
    <property type="match status" value="1"/>
</dbReference>
<evidence type="ECO:0000256" key="2">
    <source>
        <dbReference type="SAM" id="MobiDB-lite"/>
    </source>
</evidence>
<evidence type="ECO:0000256" key="1">
    <source>
        <dbReference type="ARBA" id="ARBA00005254"/>
    </source>
</evidence>
<comment type="similarity">
    <text evidence="1">Belongs to the enoyl-CoA hydratase/isomerase family.</text>
</comment>
<gene>
    <name evidence="5" type="ORF">O4U47_09335</name>
</gene>
<dbReference type="Gene3D" id="3.30.300.30">
    <property type="match status" value="1"/>
</dbReference>
<dbReference type="Pfam" id="PF00378">
    <property type="entry name" value="ECH_1"/>
    <property type="match status" value="1"/>
</dbReference>
<dbReference type="SUPFAM" id="SSF52096">
    <property type="entry name" value="ClpP/crotonase"/>
    <property type="match status" value="1"/>
</dbReference>
<dbReference type="Pfam" id="PF13193">
    <property type="entry name" value="AMP-binding_C"/>
    <property type="match status" value="1"/>
</dbReference>
<organism evidence="5 6">
    <name type="scientific">Nocardiopsis suaedae</name>
    <dbReference type="NCBI Taxonomy" id="3018444"/>
    <lineage>
        <taxon>Bacteria</taxon>
        <taxon>Bacillati</taxon>
        <taxon>Actinomycetota</taxon>
        <taxon>Actinomycetes</taxon>
        <taxon>Streptosporangiales</taxon>
        <taxon>Nocardiopsidaceae</taxon>
        <taxon>Nocardiopsis</taxon>
    </lineage>
</organism>
<accession>A0ABT4TJ40</accession>
<dbReference type="InterPro" id="IPR042099">
    <property type="entry name" value="ANL_N_sf"/>
</dbReference>
<comment type="caution">
    <text evidence="5">The sequence shown here is derived from an EMBL/GenBank/DDBJ whole genome shotgun (WGS) entry which is preliminary data.</text>
</comment>
<dbReference type="RefSeq" id="WP_270677282.1">
    <property type="nucleotide sequence ID" value="NZ_JAQFWP010000013.1"/>
</dbReference>
<reference evidence="5" key="1">
    <citation type="submission" date="2023-01" db="EMBL/GenBank/DDBJ databases">
        <title>Draft genome sequence of Nocardiopsis sp. LSu2-4 isolated from halophytes.</title>
        <authorList>
            <person name="Duangmal K."/>
            <person name="Chantavorakit T."/>
        </authorList>
    </citation>
    <scope>NUCLEOTIDE SEQUENCE</scope>
    <source>
        <strain evidence="5">LSu2-4</strain>
    </source>
</reference>